<dbReference type="InterPro" id="IPR046830">
    <property type="entry name" value="Calmod_bind_M"/>
</dbReference>
<gene>
    <name evidence="12" type="primary">LOC104598845</name>
</gene>
<evidence type="ECO:0000259" key="10">
    <source>
        <dbReference type="Pfam" id="PF20452"/>
    </source>
</evidence>
<comment type="similarity">
    <text evidence="2">Belongs to the plant ACBP60 protein family.</text>
</comment>
<dbReference type="GO" id="GO:0005516">
    <property type="term" value="F:calmodulin binding"/>
    <property type="evidence" value="ECO:0007669"/>
    <property type="project" value="InterPro"/>
</dbReference>
<dbReference type="eggNOG" id="ENOG502QWE3">
    <property type="taxonomic scope" value="Eukaryota"/>
</dbReference>
<keyword evidence="5" id="KW-0010">Activator</keyword>
<dbReference type="RefSeq" id="XP_010259391.1">
    <property type="nucleotide sequence ID" value="XM_010261089.2"/>
</dbReference>
<evidence type="ECO:0000256" key="4">
    <source>
        <dbReference type="ARBA" id="ARBA00023125"/>
    </source>
</evidence>
<dbReference type="InterPro" id="IPR046831">
    <property type="entry name" value="Calmodulin_bind_N"/>
</dbReference>
<reference evidence="12" key="1">
    <citation type="submission" date="2025-08" db="UniProtKB">
        <authorList>
            <consortium name="RefSeq"/>
        </authorList>
    </citation>
    <scope>IDENTIFICATION</scope>
</reference>
<evidence type="ECO:0000256" key="5">
    <source>
        <dbReference type="ARBA" id="ARBA00023159"/>
    </source>
</evidence>
<protein>
    <submittedName>
        <fullName evidence="12">Calmodulin-binding protein 60 D-like isoform X1</fullName>
    </submittedName>
</protein>
<evidence type="ECO:0000259" key="9">
    <source>
        <dbReference type="Pfam" id="PF20451"/>
    </source>
</evidence>
<feature type="domain" description="Calmodulin binding protein central" evidence="9">
    <location>
        <begin position="257"/>
        <end position="320"/>
    </location>
</feature>
<evidence type="ECO:0000256" key="7">
    <source>
        <dbReference type="ARBA" id="ARBA00023242"/>
    </source>
</evidence>
<feature type="domain" description="Calmodulin binding protein-like N-terminal" evidence="8">
    <location>
        <begin position="96"/>
        <end position="243"/>
    </location>
</feature>
<dbReference type="PANTHER" id="PTHR31713">
    <property type="entry name" value="OS02G0177800 PROTEIN"/>
    <property type="match status" value="1"/>
</dbReference>
<dbReference type="PANTHER" id="PTHR31713:SF43">
    <property type="entry name" value="CALMODULIN-BINDING PROTEIN 60 G"/>
    <property type="match status" value="1"/>
</dbReference>
<dbReference type="GO" id="GO:0043565">
    <property type="term" value="F:sequence-specific DNA binding"/>
    <property type="evidence" value="ECO:0000318"/>
    <property type="project" value="GO_Central"/>
</dbReference>
<name>A0A1U8A3L1_NELNU</name>
<proteinExistence type="inferred from homology"/>
<dbReference type="GeneID" id="104598845"/>
<dbReference type="GO" id="GO:0080142">
    <property type="term" value="P:regulation of salicylic acid biosynthetic process"/>
    <property type="evidence" value="ECO:0000318"/>
    <property type="project" value="GO_Central"/>
</dbReference>
<dbReference type="InParanoid" id="A0A1U8A3L1"/>
<dbReference type="InterPro" id="IPR046829">
    <property type="entry name" value="Calmod_bind_C"/>
</dbReference>
<dbReference type="GO" id="GO:0003700">
    <property type="term" value="F:DNA-binding transcription factor activity"/>
    <property type="evidence" value="ECO:0000318"/>
    <property type="project" value="GO_Central"/>
</dbReference>
<dbReference type="STRING" id="4432.A0A1U8A3L1"/>
<dbReference type="OrthoDB" id="748178at2759"/>
<accession>A0A1U8A3L1</accession>
<dbReference type="GO" id="GO:0005634">
    <property type="term" value="C:nucleus"/>
    <property type="evidence" value="ECO:0000318"/>
    <property type="project" value="GO_Central"/>
</dbReference>
<evidence type="ECO:0000256" key="6">
    <source>
        <dbReference type="ARBA" id="ARBA00023163"/>
    </source>
</evidence>
<evidence type="ECO:0000256" key="3">
    <source>
        <dbReference type="ARBA" id="ARBA00023015"/>
    </source>
</evidence>
<dbReference type="Pfam" id="PF07887">
    <property type="entry name" value="Calmodulin_bind"/>
    <property type="match status" value="1"/>
</dbReference>
<keyword evidence="3" id="KW-0805">Transcription regulation</keyword>
<keyword evidence="7" id="KW-0539">Nucleus</keyword>
<dbReference type="AlphaFoldDB" id="A0A1U8A3L1"/>
<dbReference type="KEGG" id="nnu:104598845"/>
<sequence>MEFGSLSCCHFTEEKRVVDFLCNFHLPSLQLLLVEDLLGAVREVMRGLSMQDFLSKLEPFLRNVVREEVERGMLLYIHSSPKHPLNQIEASGSRGWQLHFVNGLPGTLFTGSRIESENGDPLEIVIIDASTKSIIKSGPLSSIKIEILVLDGDFDTDEQEEWTEKEFNKSVICEREGKRPLVAGDLVITLRNGVGHLGEIFFTDNSSWIRSRKFRLGARAVRSTCGEERIREARSGAFIVKDHRGESYKKYHPPSFNDEVWRLEKIGKDGAFHTRLASKGINTVQDFLRLYVTDQSLLRSILGGMSNKIWDIIVQHATACVLDNKLYMYYNAERRIGLIFNSIFKVIGATFDEYYHSLADLNASQMILVDSLKKHAYKNVSNIFEIDEPPNDGPLRHLSLLQVGAVPGPTLDIQHPDLLFTMQEFSADKQATQPAIDHLDNPSTFILEDHSQSRVGNMQECHSVQLFTSIGRDDSGMRDYFSEPYGNAMSEWVSGGSDGSVVPGGHLVGNDNSQVQFQSWFPFPATWGQGNGLFIGSSDDTGINFLSSLPDYVHFSRSCKPNMGWFKLRAAVKWGISDLAARRRARLLQLGY</sequence>
<evidence type="ECO:0000259" key="8">
    <source>
        <dbReference type="Pfam" id="PF07887"/>
    </source>
</evidence>
<dbReference type="Pfam" id="PF20451">
    <property type="entry name" value="Calmod_bind_M"/>
    <property type="match status" value="1"/>
</dbReference>
<organism evidence="11 12">
    <name type="scientific">Nelumbo nucifera</name>
    <name type="common">Sacred lotus</name>
    <dbReference type="NCBI Taxonomy" id="4432"/>
    <lineage>
        <taxon>Eukaryota</taxon>
        <taxon>Viridiplantae</taxon>
        <taxon>Streptophyta</taxon>
        <taxon>Embryophyta</taxon>
        <taxon>Tracheophyta</taxon>
        <taxon>Spermatophyta</taxon>
        <taxon>Magnoliopsida</taxon>
        <taxon>Proteales</taxon>
        <taxon>Nelumbonaceae</taxon>
        <taxon>Nelumbo</taxon>
    </lineage>
</organism>
<keyword evidence="6" id="KW-0804">Transcription</keyword>
<dbReference type="InterPro" id="IPR012416">
    <property type="entry name" value="CBP60"/>
</dbReference>
<dbReference type="Pfam" id="PF20452">
    <property type="entry name" value="Calmod_bind_C"/>
    <property type="match status" value="1"/>
</dbReference>
<evidence type="ECO:0000256" key="1">
    <source>
        <dbReference type="ARBA" id="ARBA00004123"/>
    </source>
</evidence>
<keyword evidence="11" id="KW-1185">Reference proteome</keyword>
<comment type="subcellular location">
    <subcellularLocation>
        <location evidence="1">Nucleus</location>
    </subcellularLocation>
</comment>
<evidence type="ECO:0000313" key="11">
    <source>
        <dbReference type="Proteomes" id="UP000189703"/>
    </source>
</evidence>
<evidence type="ECO:0000313" key="12">
    <source>
        <dbReference type="RefSeq" id="XP_010259391.1"/>
    </source>
</evidence>
<evidence type="ECO:0000256" key="2">
    <source>
        <dbReference type="ARBA" id="ARBA00007214"/>
    </source>
</evidence>
<dbReference type="Proteomes" id="UP000189703">
    <property type="component" value="Unplaced"/>
</dbReference>
<feature type="domain" description="Calmodulin binding protein C-terminal" evidence="10">
    <location>
        <begin position="325"/>
        <end position="385"/>
    </location>
</feature>
<keyword evidence="4" id="KW-0238">DNA-binding</keyword>
<dbReference type="OMA" id="CSKTRWL"/>